<feature type="domain" description="Alginate export" evidence="1">
    <location>
        <begin position="68"/>
        <end position="451"/>
    </location>
</feature>
<organism evidence="2 3">
    <name type="scientific">Colwellia demingiae</name>
    <dbReference type="NCBI Taxonomy" id="89401"/>
    <lineage>
        <taxon>Bacteria</taxon>
        <taxon>Pseudomonadati</taxon>
        <taxon>Pseudomonadota</taxon>
        <taxon>Gammaproteobacteria</taxon>
        <taxon>Alteromonadales</taxon>
        <taxon>Colwelliaceae</taxon>
        <taxon>Colwellia</taxon>
    </lineage>
</organism>
<protein>
    <recommendedName>
        <fullName evidence="1">Alginate export domain-containing protein</fullName>
    </recommendedName>
</protein>
<sequence length="460" mass="52379">MLNSLKIIIFIGTIFISNSAWAEVNSENWGERLHFFRWLENYDDFEAKQDETLAALKHIALNKSNTAYLTIGGDYRGRYEHYSNQMFGLVSDDSSNSRLQRFMLHADLQFESSRLFVQLAKYTEQGLTHGPRPLDESALDIQQAFYESHTGWGEFKVGRQEFILGGGKKTGVREGPNQRRAFDGINFTVNGDLKSAFDVFYMQEVQAEKESFKDSSTSAIRFYGVHAKALIAWENDVSMDLFYYGYNHDRKVYEQGVGKEERHSIGTRFYKTTGPIQFDYELTYQFGDFEQYDISAWGLASETSLLIDNYHWIDNVGLRINYASGDSDPQDDKLGTYNALFPNAAYVSESALFAPGNVKDIQPFVNLRLAPNLTVFAGVDFLWRASKGDGLYVNPGVVLLTSDTSNDSFYGTQFNVIATWDITHFLSVQSFYTHSNVGDFIEESEGKNSDFFMTSIAFKF</sequence>
<dbReference type="AlphaFoldDB" id="A0A5C6QU16"/>
<dbReference type="Proteomes" id="UP000321822">
    <property type="component" value="Unassembled WGS sequence"/>
</dbReference>
<gene>
    <name evidence="2" type="ORF">ESZ36_02735</name>
</gene>
<reference evidence="2 3" key="1">
    <citation type="submission" date="2019-07" db="EMBL/GenBank/DDBJ databases">
        <title>Genomes of sea-ice associated Colwellia species.</title>
        <authorList>
            <person name="Bowman J.P."/>
        </authorList>
    </citation>
    <scope>NUCLEOTIDE SEQUENCE [LARGE SCALE GENOMIC DNA]</scope>
    <source>
        <strain evidence="2 3">ACAM 459</strain>
    </source>
</reference>
<dbReference type="OrthoDB" id="9806824at2"/>
<evidence type="ECO:0000313" key="3">
    <source>
        <dbReference type="Proteomes" id="UP000321822"/>
    </source>
</evidence>
<dbReference type="InterPro" id="IPR025388">
    <property type="entry name" value="Alginate_export_dom"/>
</dbReference>
<dbReference type="Pfam" id="PF13372">
    <property type="entry name" value="Alginate_exp"/>
    <property type="match status" value="1"/>
</dbReference>
<name>A0A5C6QU16_9GAMM</name>
<dbReference type="EMBL" id="VOLT01000001">
    <property type="protein sequence ID" value="TWX72153.1"/>
    <property type="molecule type" value="Genomic_DNA"/>
</dbReference>
<evidence type="ECO:0000259" key="1">
    <source>
        <dbReference type="Pfam" id="PF13372"/>
    </source>
</evidence>
<accession>A0A5C6QU16</accession>
<dbReference type="RefSeq" id="WP_146783160.1">
    <property type="nucleotide sequence ID" value="NZ_VOLT01000001.1"/>
</dbReference>
<proteinExistence type="predicted"/>
<evidence type="ECO:0000313" key="2">
    <source>
        <dbReference type="EMBL" id="TWX72153.1"/>
    </source>
</evidence>
<comment type="caution">
    <text evidence="2">The sequence shown here is derived from an EMBL/GenBank/DDBJ whole genome shotgun (WGS) entry which is preliminary data.</text>
</comment>
<keyword evidence="3" id="KW-1185">Reference proteome</keyword>